<reference evidence="2" key="2">
    <citation type="submission" date="2025-08" db="UniProtKB">
        <authorList>
            <consortium name="RefSeq"/>
        </authorList>
    </citation>
    <scope>IDENTIFICATION</scope>
    <source>
        <tissue evidence="2">Leaf</tissue>
    </source>
</reference>
<sequence length="206" mass="24149">MNFIIWNCGGAQSDDFRRNFRSLLDYNRPSLVVLLETHCQSYQTVKEDFNFNGLIEVSAIGQSGGLLFYGFQMRFMWNKWPLPQEIHCHIHVLPFPFTFLFTAIYASTDLATRQALWQNIMHVYDHYKSHWLLGGDFNKILHANDKFGGLSINNSRANKLLDCLNYSRLTDLGYKGSRYTCTNGRHNSYNILERIDRITTNYDWLK</sequence>
<accession>A0AC58UHJ7</accession>
<reference evidence="1" key="1">
    <citation type="journal article" date="2014" name="Nat. Commun.">
        <title>The tobacco genome sequence and its comparison with those of tomato and potato.</title>
        <authorList>
            <person name="Sierro N."/>
            <person name="Battey J.N."/>
            <person name="Ouadi S."/>
            <person name="Bakaher N."/>
            <person name="Bovet L."/>
            <person name="Willig A."/>
            <person name="Goepfert S."/>
            <person name="Peitsch M.C."/>
            <person name="Ivanov N.V."/>
        </authorList>
    </citation>
    <scope>NUCLEOTIDE SEQUENCE [LARGE SCALE GENOMIC DNA]</scope>
</reference>
<dbReference type="RefSeq" id="XP_075108967.1">
    <property type="nucleotide sequence ID" value="XM_075252866.1"/>
</dbReference>
<proteinExistence type="predicted"/>
<name>A0AC58UHJ7_TOBAC</name>
<gene>
    <name evidence="2" type="primary">LOC142180792</name>
</gene>
<organism evidence="1 2">
    <name type="scientific">Nicotiana tabacum</name>
    <name type="common">Common tobacco</name>
    <dbReference type="NCBI Taxonomy" id="4097"/>
    <lineage>
        <taxon>Eukaryota</taxon>
        <taxon>Viridiplantae</taxon>
        <taxon>Streptophyta</taxon>
        <taxon>Embryophyta</taxon>
        <taxon>Tracheophyta</taxon>
        <taxon>Spermatophyta</taxon>
        <taxon>Magnoliopsida</taxon>
        <taxon>eudicotyledons</taxon>
        <taxon>Gunneridae</taxon>
        <taxon>Pentapetalae</taxon>
        <taxon>asterids</taxon>
        <taxon>lamiids</taxon>
        <taxon>Solanales</taxon>
        <taxon>Solanaceae</taxon>
        <taxon>Nicotianoideae</taxon>
        <taxon>Nicotianeae</taxon>
        <taxon>Nicotiana</taxon>
    </lineage>
</organism>
<protein>
    <submittedName>
        <fullName evidence="2">Uncharacterized protein LOC142180792</fullName>
    </submittedName>
</protein>
<evidence type="ECO:0000313" key="1">
    <source>
        <dbReference type="Proteomes" id="UP000790787"/>
    </source>
</evidence>
<keyword evidence="1" id="KW-1185">Reference proteome</keyword>
<evidence type="ECO:0000313" key="2">
    <source>
        <dbReference type="RefSeq" id="XP_075108967.1"/>
    </source>
</evidence>
<dbReference type="Proteomes" id="UP000790787">
    <property type="component" value="Chromosome 5"/>
</dbReference>